<dbReference type="Proteomes" id="UP001163223">
    <property type="component" value="Chromosome"/>
</dbReference>
<organism evidence="1 2">
    <name type="scientific">Antarcticirhabdus aurantiaca</name>
    <dbReference type="NCBI Taxonomy" id="2606717"/>
    <lineage>
        <taxon>Bacteria</taxon>
        <taxon>Pseudomonadati</taxon>
        <taxon>Pseudomonadota</taxon>
        <taxon>Alphaproteobacteria</taxon>
        <taxon>Hyphomicrobiales</taxon>
        <taxon>Aurantimonadaceae</taxon>
        <taxon>Antarcticirhabdus</taxon>
    </lineage>
</organism>
<accession>A0ACD4NT58</accession>
<keyword evidence="2" id="KW-1185">Reference proteome</keyword>
<evidence type="ECO:0000313" key="1">
    <source>
        <dbReference type="EMBL" id="WAJ30089.1"/>
    </source>
</evidence>
<reference evidence="1" key="1">
    <citation type="submission" date="2022-11" db="EMBL/GenBank/DDBJ databases">
        <title>beta-Carotene-producing bacterium, Jeongeuplla avenae sp. nov., alleviates the salt stress of Arabidopsis seedlings.</title>
        <authorList>
            <person name="Jiang L."/>
            <person name="Lee J."/>
        </authorList>
    </citation>
    <scope>NUCLEOTIDE SEQUENCE</scope>
    <source>
        <strain evidence="1">DY_R2A_6</strain>
    </source>
</reference>
<gene>
    <name evidence="1" type="ORF">OXU80_07750</name>
</gene>
<dbReference type="EMBL" id="CP113520">
    <property type="protein sequence ID" value="WAJ30089.1"/>
    <property type="molecule type" value="Genomic_DNA"/>
</dbReference>
<proteinExistence type="predicted"/>
<sequence length="58" mass="6279">MQPVFATAREIAGDSFPALQPILSPSWTQPVRPDRRRRPATAGKLVVARVHGPSGAFI</sequence>
<protein>
    <submittedName>
        <fullName evidence="1">Uncharacterized protein</fullName>
    </submittedName>
</protein>
<name>A0ACD4NT58_9HYPH</name>
<evidence type="ECO:0000313" key="2">
    <source>
        <dbReference type="Proteomes" id="UP001163223"/>
    </source>
</evidence>